<dbReference type="Proteomes" id="UP000887581">
    <property type="component" value="Unplaced"/>
</dbReference>
<accession>A0A915PVU1</accession>
<name>A0A915PVU1_9BILA</name>
<proteinExistence type="predicted"/>
<reference evidence="2" key="1">
    <citation type="submission" date="2022-11" db="UniProtKB">
        <authorList>
            <consortium name="WormBaseParasite"/>
        </authorList>
    </citation>
    <scope>IDENTIFICATION</scope>
</reference>
<evidence type="ECO:0000313" key="2">
    <source>
        <dbReference type="WBParaSite" id="sdigi.contig48.g2933.t1"/>
    </source>
</evidence>
<keyword evidence="1" id="KW-1185">Reference proteome</keyword>
<dbReference type="WBParaSite" id="sdigi.contig48.g2933.t1">
    <property type="protein sequence ID" value="sdigi.contig48.g2933.t1"/>
    <property type="gene ID" value="sdigi.contig48.g2933"/>
</dbReference>
<protein>
    <submittedName>
        <fullName evidence="2">Uncharacterized protein</fullName>
    </submittedName>
</protein>
<sequence length="60" mass="6659">MDFRNRDNCCELDFGYDYLPHADGGGDSGVGCDVAPPLSVLLHSVHKPREAQSLTAIRWR</sequence>
<evidence type="ECO:0000313" key="1">
    <source>
        <dbReference type="Proteomes" id="UP000887581"/>
    </source>
</evidence>
<organism evidence="1 2">
    <name type="scientific">Setaria digitata</name>
    <dbReference type="NCBI Taxonomy" id="48799"/>
    <lineage>
        <taxon>Eukaryota</taxon>
        <taxon>Metazoa</taxon>
        <taxon>Ecdysozoa</taxon>
        <taxon>Nematoda</taxon>
        <taxon>Chromadorea</taxon>
        <taxon>Rhabditida</taxon>
        <taxon>Spirurina</taxon>
        <taxon>Spiruromorpha</taxon>
        <taxon>Filarioidea</taxon>
        <taxon>Setariidae</taxon>
        <taxon>Setaria</taxon>
    </lineage>
</organism>
<dbReference type="AlphaFoldDB" id="A0A915PVU1"/>